<organism evidence="3 4">
    <name type="scientific">Toxoplasma gondii p89</name>
    <dbReference type="NCBI Taxonomy" id="943119"/>
    <lineage>
        <taxon>Eukaryota</taxon>
        <taxon>Sar</taxon>
        <taxon>Alveolata</taxon>
        <taxon>Apicomplexa</taxon>
        <taxon>Conoidasida</taxon>
        <taxon>Coccidia</taxon>
        <taxon>Eucoccidiorida</taxon>
        <taxon>Eimeriorina</taxon>
        <taxon>Sarcocystidae</taxon>
        <taxon>Toxoplasma</taxon>
    </lineage>
</organism>
<accession>A0A086J6J6</accession>
<feature type="compositionally biased region" description="Acidic residues" evidence="1">
    <location>
        <begin position="191"/>
        <end position="209"/>
    </location>
</feature>
<dbReference type="PANTHER" id="PTHR12419">
    <property type="entry name" value="OTU DOMAIN CONTAINING PROTEIN"/>
    <property type="match status" value="1"/>
</dbReference>
<comment type="caution">
    <text evidence="3">The sequence shown here is derived from an EMBL/GenBank/DDBJ whole genome shotgun (WGS) entry which is preliminary data.</text>
</comment>
<dbReference type="PROSITE" id="PS50802">
    <property type="entry name" value="OTU"/>
    <property type="match status" value="1"/>
</dbReference>
<dbReference type="InterPro" id="IPR003323">
    <property type="entry name" value="OTU_dom"/>
</dbReference>
<feature type="compositionally biased region" description="Low complexity" evidence="1">
    <location>
        <begin position="321"/>
        <end position="339"/>
    </location>
</feature>
<dbReference type="InterPro" id="IPR050704">
    <property type="entry name" value="Peptidase_C85-like"/>
</dbReference>
<proteinExistence type="predicted"/>
<dbReference type="PANTHER" id="PTHR12419:SF11">
    <property type="entry name" value="OTU DOMAIN-CONTAINING PROTEIN DDB_G0284757"/>
    <property type="match status" value="1"/>
</dbReference>
<name>A0A086J6J6_TOXGO</name>
<feature type="compositionally biased region" description="Polar residues" evidence="1">
    <location>
        <begin position="1"/>
        <end position="21"/>
    </location>
</feature>
<keyword evidence="3" id="KW-0378">Hydrolase</keyword>
<evidence type="ECO:0000256" key="1">
    <source>
        <dbReference type="SAM" id="MobiDB-lite"/>
    </source>
</evidence>
<dbReference type="Proteomes" id="UP000028828">
    <property type="component" value="Unassembled WGS sequence"/>
</dbReference>
<dbReference type="SUPFAM" id="SSF54001">
    <property type="entry name" value="Cysteine proteinases"/>
    <property type="match status" value="2"/>
</dbReference>
<feature type="region of interest" description="Disordered" evidence="1">
    <location>
        <begin position="317"/>
        <end position="342"/>
    </location>
</feature>
<feature type="domain" description="OTU" evidence="2">
    <location>
        <begin position="384"/>
        <end position="558"/>
    </location>
</feature>
<dbReference type="GO" id="GO:0004843">
    <property type="term" value="F:cysteine-type deubiquitinase activity"/>
    <property type="evidence" value="ECO:0007669"/>
    <property type="project" value="TreeGrafter"/>
</dbReference>
<evidence type="ECO:0000259" key="2">
    <source>
        <dbReference type="PROSITE" id="PS50802"/>
    </source>
</evidence>
<keyword evidence="3" id="KW-0645">Protease</keyword>
<reference evidence="3 4" key="1">
    <citation type="submission" date="2014-03" db="EMBL/GenBank/DDBJ databases">
        <authorList>
            <person name="Sibley D."/>
            <person name="Venepally P."/>
            <person name="Karamycheva S."/>
            <person name="Hadjithomas M."/>
            <person name="Khan A."/>
            <person name="Brunk B."/>
            <person name="Roos D."/>
            <person name="Caler E."/>
            <person name="Lorenzi H."/>
        </authorList>
    </citation>
    <scope>NUCLEOTIDE SEQUENCE [LARGE SCALE GENOMIC DNA]</scope>
    <source>
        <strain evidence="4">p89</strain>
    </source>
</reference>
<evidence type="ECO:0000313" key="3">
    <source>
        <dbReference type="EMBL" id="KFG27764.1"/>
    </source>
</evidence>
<dbReference type="GO" id="GO:0006508">
    <property type="term" value="P:proteolysis"/>
    <property type="evidence" value="ECO:0007669"/>
    <property type="project" value="UniProtKB-KW"/>
</dbReference>
<protein>
    <submittedName>
        <fullName evidence="3">OTU family cysteine protease</fullName>
    </submittedName>
</protein>
<dbReference type="OrthoDB" id="334656at2759"/>
<gene>
    <name evidence="3" type="ORF">TGP89_210678</name>
</gene>
<dbReference type="VEuPathDB" id="ToxoDB:TGP89_210678"/>
<dbReference type="GO" id="GO:0016579">
    <property type="term" value="P:protein deubiquitination"/>
    <property type="evidence" value="ECO:0007669"/>
    <property type="project" value="TreeGrafter"/>
</dbReference>
<feature type="region of interest" description="Disordered" evidence="1">
    <location>
        <begin position="1"/>
        <end position="26"/>
    </location>
</feature>
<dbReference type="EMBL" id="AEYI02002616">
    <property type="protein sequence ID" value="KFG27764.1"/>
    <property type="molecule type" value="Genomic_DNA"/>
</dbReference>
<feature type="region of interest" description="Disordered" evidence="1">
    <location>
        <begin position="191"/>
        <end position="231"/>
    </location>
</feature>
<dbReference type="Pfam" id="PF02338">
    <property type="entry name" value="OTU"/>
    <property type="match status" value="1"/>
</dbReference>
<dbReference type="AlphaFoldDB" id="A0A086J6J6"/>
<dbReference type="Gene3D" id="3.90.70.80">
    <property type="match status" value="1"/>
</dbReference>
<evidence type="ECO:0000313" key="4">
    <source>
        <dbReference type="Proteomes" id="UP000028828"/>
    </source>
</evidence>
<dbReference type="InterPro" id="IPR038765">
    <property type="entry name" value="Papain-like_cys_pep_sf"/>
</dbReference>
<sequence length="561" mass="62681">MHSTNHQAPWSQTRTLVSSPSKMPVSAVEGTLPSNLFSVSRQQLASSPGSGYQYRDLLRPAKRLPLPLSPLEQTAMVLSSGWRALIRCCQPVLATPNVSASDKQELAPSFVGRVDEEELNLEPETKVNYRVHATLQGDICWTPSTASEEFDPESHSCADDAVIVSSFGIRVDAAELDLDRDADIVYDSAYEADNEEDAWSETGSEEDADESPRSSEVLTQADEDGQSFEGDLATTNFVASTQTGEDFSGDEWEIPEEISPAEGMTTRTPTPPGGSPGDCCGDGNEEKIFGRFAALHEKEQPVCQSLSQLPRDMQAPPLEQSVQASKLSQRSSSRPSAKLPPEMLPFIAPHPQWCRRFAYDFKTPAKSLSMVPQPELSFYDAVVVERHRVAPDGNCQFRSVSYALLGTEDAHAEIRQEVAHYLRGNFNRLSWLINPDTLEEDEGRMARLDKKYRVRIPYKTYKGYPLAEDELKLNWVIRLGDARYRIWGDECTLAVMAEMYNIRIVVEQQEGDGRRATKMGSHAVQVIIPYDVVPEACIPTIFLIYDLQRQHYDVVEKVKPR</sequence>
<dbReference type="CDD" id="cd22744">
    <property type="entry name" value="OTU"/>
    <property type="match status" value="1"/>
</dbReference>